<name>A0AC34GRU3_9BILA</name>
<evidence type="ECO:0000313" key="2">
    <source>
        <dbReference type="WBParaSite" id="ES5_v2.g7473.t1"/>
    </source>
</evidence>
<protein>
    <submittedName>
        <fullName evidence="2">Peptidase M13 C-terminal domain-containing protein</fullName>
    </submittedName>
</protein>
<accession>A0AC34GRU3</accession>
<proteinExistence type="predicted"/>
<reference evidence="2" key="1">
    <citation type="submission" date="2022-11" db="UniProtKB">
        <authorList>
            <consortium name="WormBaseParasite"/>
        </authorList>
    </citation>
    <scope>IDENTIFICATION</scope>
</reference>
<evidence type="ECO:0000313" key="1">
    <source>
        <dbReference type="Proteomes" id="UP000887579"/>
    </source>
</evidence>
<dbReference type="Proteomes" id="UP000887579">
    <property type="component" value="Unplaced"/>
</dbReference>
<dbReference type="WBParaSite" id="ES5_v2.g7473.t1">
    <property type="protein sequence ID" value="ES5_v2.g7473.t1"/>
    <property type="gene ID" value="ES5_v2.g7473"/>
</dbReference>
<organism evidence="1 2">
    <name type="scientific">Panagrolaimus sp. ES5</name>
    <dbReference type="NCBI Taxonomy" id="591445"/>
    <lineage>
        <taxon>Eukaryota</taxon>
        <taxon>Metazoa</taxon>
        <taxon>Ecdysozoa</taxon>
        <taxon>Nematoda</taxon>
        <taxon>Chromadorea</taxon>
        <taxon>Rhabditida</taxon>
        <taxon>Tylenchina</taxon>
        <taxon>Panagrolaimomorpha</taxon>
        <taxon>Panagrolaimoidea</taxon>
        <taxon>Panagrolaimidae</taxon>
        <taxon>Panagrolaimus</taxon>
    </lineage>
</organism>
<sequence>MESSKKNAKKNYPFFKKTASNPDGNEIQEQCFDELHFLGYARDRMYADKLLPKESDRLRYQYKQILVDPHTPSKYRVFVTIQNFPAFQEAFNCPINSAFGPRKRCNV</sequence>